<evidence type="ECO:0000256" key="1">
    <source>
        <dbReference type="SAM" id="Phobius"/>
    </source>
</evidence>
<keyword evidence="1" id="KW-0472">Membrane</keyword>
<dbReference type="AlphaFoldDB" id="A0A543BQ08"/>
<feature type="transmembrane region" description="Helical" evidence="1">
    <location>
        <begin position="119"/>
        <end position="137"/>
    </location>
</feature>
<accession>A0A543BQ08</accession>
<keyword evidence="3" id="KW-1185">Reference proteome</keyword>
<keyword evidence="1" id="KW-1133">Transmembrane helix</keyword>
<reference evidence="2 3" key="1">
    <citation type="submission" date="2019-06" db="EMBL/GenBank/DDBJ databases">
        <title>Sequencing the genomes of 1000 actinobacteria strains.</title>
        <authorList>
            <person name="Klenk H.-P."/>
        </authorList>
    </citation>
    <scope>NUCLEOTIDE SEQUENCE [LARGE SCALE GENOMIC DNA]</scope>
    <source>
        <strain evidence="2 3">DSM 20169</strain>
    </source>
</reference>
<gene>
    <name evidence="2" type="ORF">FB560_2579</name>
</gene>
<organism evidence="2 3">
    <name type="scientific">Microbacterium saperdae</name>
    <dbReference type="NCBI Taxonomy" id="69368"/>
    <lineage>
        <taxon>Bacteria</taxon>
        <taxon>Bacillati</taxon>
        <taxon>Actinomycetota</taxon>
        <taxon>Actinomycetes</taxon>
        <taxon>Micrococcales</taxon>
        <taxon>Microbacteriaceae</taxon>
        <taxon>Microbacterium</taxon>
    </lineage>
</organism>
<keyword evidence="1" id="KW-0812">Transmembrane</keyword>
<evidence type="ECO:0000313" key="3">
    <source>
        <dbReference type="Proteomes" id="UP000317209"/>
    </source>
</evidence>
<protein>
    <submittedName>
        <fullName evidence="2">Uncharacterized protein</fullName>
    </submittedName>
</protein>
<comment type="caution">
    <text evidence="2">The sequence shown here is derived from an EMBL/GenBank/DDBJ whole genome shotgun (WGS) entry which is preliminary data.</text>
</comment>
<dbReference type="Proteomes" id="UP000317209">
    <property type="component" value="Unassembled WGS sequence"/>
</dbReference>
<sequence length="170" mass="17064">MVLMIASAIVTVACCLAAGRSVPWQGRQSVIVMAFAMIGMVLAAGDPRVALLAGVALLASAMLGTAGLRGATAVRACCHRALGSLVMAVCSFAGVAHGAGVAPGAEVLSGHGPHLGTDAVPGIATVGVLLLLAWTVADRIRPHPRTAASRLLAVESWAMTVGVIVMWAAH</sequence>
<feature type="transmembrane region" description="Helical" evidence="1">
    <location>
        <begin position="81"/>
        <end position="99"/>
    </location>
</feature>
<feature type="transmembrane region" description="Helical" evidence="1">
    <location>
        <begin position="149"/>
        <end position="169"/>
    </location>
</feature>
<evidence type="ECO:0000313" key="2">
    <source>
        <dbReference type="EMBL" id="TQL86914.1"/>
    </source>
</evidence>
<dbReference type="EMBL" id="VFOX01000001">
    <property type="protein sequence ID" value="TQL86914.1"/>
    <property type="molecule type" value="Genomic_DNA"/>
</dbReference>
<name>A0A543BQ08_9MICO</name>
<proteinExistence type="predicted"/>
<feature type="transmembrane region" description="Helical" evidence="1">
    <location>
        <begin position="31"/>
        <end position="60"/>
    </location>
</feature>